<dbReference type="EMBL" id="UYWY01020973">
    <property type="protein sequence ID" value="VDM43068.1"/>
    <property type="molecule type" value="Genomic_DNA"/>
</dbReference>
<proteinExistence type="predicted"/>
<gene>
    <name evidence="2" type="ORF">TCNE_LOCUS11747</name>
</gene>
<protein>
    <submittedName>
        <fullName evidence="2 4">Uncharacterized protein</fullName>
    </submittedName>
</protein>
<evidence type="ECO:0000313" key="4">
    <source>
        <dbReference type="WBParaSite" id="TCNE_0001174701-mRNA-1"/>
    </source>
</evidence>
<accession>A0A183UTC7</accession>
<organism evidence="3 4">
    <name type="scientific">Toxocara canis</name>
    <name type="common">Canine roundworm</name>
    <dbReference type="NCBI Taxonomy" id="6265"/>
    <lineage>
        <taxon>Eukaryota</taxon>
        <taxon>Metazoa</taxon>
        <taxon>Ecdysozoa</taxon>
        <taxon>Nematoda</taxon>
        <taxon>Chromadorea</taxon>
        <taxon>Rhabditida</taxon>
        <taxon>Spirurina</taxon>
        <taxon>Ascaridomorpha</taxon>
        <taxon>Ascaridoidea</taxon>
        <taxon>Toxocaridae</taxon>
        <taxon>Toxocara</taxon>
    </lineage>
</organism>
<reference evidence="4" key="1">
    <citation type="submission" date="2016-06" db="UniProtKB">
        <authorList>
            <consortium name="WormBaseParasite"/>
        </authorList>
    </citation>
    <scope>IDENTIFICATION</scope>
</reference>
<dbReference type="WBParaSite" id="TCNE_0001174701-mRNA-1">
    <property type="protein sequence ID" value="TCNE_0001174701-mRNA-1"/>
    <property type="gene ID" value="TCNE_0001174701"/>
</dbReference>
<evidence type="ECO:0000313" key="2">
    <source>
        <dbReference type="EMBL" id="VDM43068.1"/>
    </source>
</evidence>
<sequence length="68" mass="7786">MMNNREATVEEDGQGEWGWRRRGQMRRAEANTGRAHSLSHASPYCKQRAILDDQQSGQLLPKEHTPLP</sequence>
<keyword evidence="3" id="KW-1185">Reference proteome</keyword>
<name>A0A183UTC7_TOXCA</name>
<feature type="region of interest" description="Disordered" evidence="1">
    <location>
        <begin position="1"/>
        <end position="68"/>
    </location>
</feature>
<reference evidence="2 3" key="2">
    <citation type="submission" date="2018-11" db="EMBL/GenBank/DDBJ databases">
        <authorList>
            <consortium name="Pathogen Informatics"/>
        </authorList>
    </citation>
    <scope>NUCLEOTIDE SEQUENCE [LARGE SCALE GENOMIC DNA]</scope>
</reference>
<evidence type="ECO:0000256" key="1">
    <source>
        <dbReference type="SAM" id="MobiDB-lite"/>
    </source>
</evidence>
<dbReference type="Proteomes" id="UP000050794">
    <property type="component" value="Unassembled WGS sequence"/>
</dbReference>
<dbReference type="AlphaFoldDB" id="A0A183UTC7"/>
<evidence type="ECO:0000313" key="3">
    <source>
        <dbReference type="Proteomes" id="UP000050794"/>
    </source>
</evidence>